<feature type="transmembrane region" description="Helical" evidence="6">
    <location>
        <begin position="476"/>
        <end position="499"/>
    </location>
</feature>
<evidence type="ECO:0000256" key="3">
    <source>
        <dbReference type="ARBA" id="ARBA00022989"/>
    </source>
</evidence>
<dbReference type="PROSITE" id="PS50850">
    <property type="entry name" value="MFS"/>
    <property type="match status" value="1"/>
</dbReference>
<dbReference type="SUPFAM" id="SSF103473">
    <property type="entry name" value="MFS general substrate transporter"/>
    <property type="match status" value="1"/>
</dbReference>
<accession>A0A7C8MJ02</accession>
<dbReference type="FunFam" id="1.20.1250.20:FF:000011">
    <property type="entry name" value="MFS multidrug transporter, putative"/>
    <property type="match status" value="1"/>
</dbReference>
<protein>
    <recommendedName>
        <fullName evidence="7">Major facilitator superfamily (MFS) profile domain-containing protein</fullName>
    </recommendedName>
</protein>
<feature type="transmembrane region" description="Helical" evidence="6">
    <location>
        <begin position="377"/>
        <end position="397"/>
    </location>
</feature>
<evidence type="ECO:0000313" key="8">
    <source>
        <dbReference type="EMBL" id="KAF2963548.1"/>
    </source>
</evidence>
<sequence length="545" mass="59359">MSPGYDSSSHEKSRRSLSDDDQEIGRDDIEDVAGGSIRKVDTKASQASKRSRISRILSRASGVKEDVVPTVIPVSDLDHGIVGWEGADDPAMPLNFDPRRKWIIVTCLTLIALFSPLSSSILAPAVNAVRDEFGSNDTTKASLPVSIFLLGYAVGPLFLSPMSEIYGRAVVLSSANAFFCIWHIGCALAPSLDSLIVFRFLCGVGGAGSMILGGVVTGDMFPVVERGKALSIWSIGPIVGPTLGPLIGAFIVGSIGWRWDPWIVFIPSTIVTIALAIYLPETCHKVLIDRKVKRLSRELDRDDLVNCYDTPGAERLSQARILILGLTRPLKMLILAPIILLMSVNVAFNYGTMYLMFNTIPPTFEDQYGFPTSLTGLIYLALGLGYALGLWSFLLLSDRSVIHLTKKNKGVFEPELRLNLAAYYACLCPITFFLYGWTTYYKVHWIVPIISLIPFGVAILGVYLPTQAYIIDAYPLYSASGLAAFIVLRSVVAAFLPLAGPSLFSSLGLGWGSSVLGFITIALIPIPVLVLVFGTRLRKRYPVKL</sequence>
<feature type="transmembrane region" description="Helical" evidence="6">
    <location>
        <begin position="196"/>
        <end position="218"/>
    </location>
</feature>
<feature type="transmembrane region" description="Helical" evidence="6">
    <location>
        <begin position="230"/>
        <end position="256"/>
    </location>
</feature>
<name>A0A7C8MJ02_9PEZI</name>
<dbReference type="InParanoid" id="A0A7C8MJ02"/>
<feature type="transmembrane region" description="Helical" evidence="6">
    <location>
        <begin position="171"/>
        <end position="190"/>
    </location>
</feature>
<feature type="transmembrane region" description="Helical" evidence="6">
    <location>
        <begin position="333"/>
        <end position="357"/>
    </location>
</feature>
<feature type="transmembrane region" description="Helical" evidence="6">
    <location>
        <begin position="511"/>
        <end position="534"/>
    </location>
</feature>
<evidence type="ECO:0000256" key="2">
    <source>
        <dbReference type="ARBA" id="ARBA00022692"/>
    </source>
</evidence>
<gene>
    <name evidence="8" type="ORF">GQX73_g10009</name>
</gene>
<dbReference type="Gene3D" id="1.20.1250.20">
    <property type="entry name" value="MFS general substrate transporter like domains"/>
    <property type="match status" value="1"/>
</dbReference>
<dbReference type="AlphaFoldDB" id="A0A7C8MJ02"/>
<feature type="transmembrane region" description="Helical" evidence="6">
    <location>
        <begin position="443"/>
        <end position="464"/>
    </location>
</feature>
<feature type="domain" description="Major facilitator superfamily (MFS) profile" evidence="7">
    <location>
        <begin position="104"/>
        <end position="540"/>
    </location>
</feature>
<dbReference type="GO" id="GO:0016020">
    <property type="term" value="C:membrane"/>
    <property type="evidence" value="ECO:0007669"/>
    <property type="project" value="UniProtKB-SubCell"/>
</dbReference>
<proteinExistence type="predicted"/>
<dbReference type="OrthoDB" id="5296287at2759"/>
<dbReference type="InterPro" id="IPR011701">
    <property type="entry name" value="MFS"/>
</dbReference>
<feature type="transmembrane region" description="Helical" evidence="6">
    <location>
        <begin position="418"/>
        <end position="437"/>
    </location>
</feature>
<organism evidence="8 9">
    <name type="scientific">Xylaria multiplex</name>
    <dbReference type="NCBI Taxonomy" id="323545"/>
    <lineage>
        <taxon>Eukaryota</taxon>
        <taxon>Fungi</taxon>
        <taxon>Dikarya</taxon>
        <taxon>Ascomycota</taxon>
        <taxon>Pezizomycotina</taxon>
        <taxon>Sordariomycetes</taxon>
        <taxon>Xylariomycetidae</taxon>
        <taxon>Xylariales</taxon>
        <taxon>Xylariaceae</taxon>
        <taxon>Xylaria</taxon>
    </lineage>
</organism>
<dbReference type="PANTHER" id="PTHR23502">
    <property type="entry name" value="MAJOR FACILITATOR SUPERFAMILY"/>
    <property type="match status" value="1"/>
</dbReference>
<feature type="transmembrane region" description="Helical" evidence="6">
    <location>
        <begin position="262"/>
        <end position="280"/>
    </location>
</feature>
<dbReference type="GO" id="GO:0022857">
    <property type="term" value="F:transmembrane transporter activity"/>
    <property type="evidence" value="ECO:0007669"/>
    <property type="project" value="InterPro"/>
</dbReference>
<keyword evidence="9" id="KW-1185">Reference proteome</keyword>
<keyword evidence="4 6" id="KW-0472">Membrane</keyword>
<evidence type="ECO:0000256" key="4">
    <source>
        <dbReference type="ARBA" id="ARBA00023136"/>
    </source>
</evidence>
<evidence type="ECO:0000259" key="7">
    <source>
        <dbReference type="PROSITE" id="PS50850"/>
    </source>
</evidence>
<evidence type="ECO:0000256" key="6">
    <source>
        <dbReference type="SAM" id="Phobius"/>
    </source>
</evidence>
<feature type="transmembrane region" description="Helical" evidence="6">
    <location>
        <begin position="102"/>
        <end position="121"/>
    </location>
</feature>
<comment type="subcellular location">
    <subcellularLocation>
        <location evidence="1">Membrane</location>
        <topology evidence="1">Multi-pass membrane protein</topology>
    </subcellularLocation>
</comment>
<feature type="compositionally biased region" description="Basic and acidic residues" evidence="5">
    <location>
        <begin position="8"/>
        <end position="27"/>
    </location>
</feature>
<dbReference type="PANTHER" id="PTHR23502:SF33">
    <property type="entry name" value="MAJOR FACILITATOR SUPERFAMILY (MFS) PROFILE DOMAIN-CONTAINING PROTEIN-RELATED"/>
    <property type="match status" value="1"/>
</dbReference>
<dbReference type="EMBL" id="WUBL01000196">
    <property type="protein sequence ID" value="KAF2963548.1"/>
    <property type="molecule type" value="Genomic_DNA"/>
</dbReference>
<feature type="region of interest" description="Disordered" evidence="5">
    <location>
        <begin position="1"/>
        <end position="44"/>
    </location>
</feature>
<comment type="caution">
    <text evidence="8">The sequence shown here is derived from an EMBL/GenBank/DDBJ whole genome shotgun (WGS) entry which is preliminary data.</text>
</comment>
<dbReference type="Pfam" id="PF07690">
    <property type="entry name" value="MFS_1"/>
    <property type="match status" value="1"/>
</dbReference>
<evidence type="ECO:0000256" key="5">
    <source>
        <dbReference type="SAM" id="MobiDB-lite"/>
    </source>
</evidence>
<dbReference type="Proteomes" id="UP000481858">
    <property type="component" value="Unassembled WGS sequence"/>
</dbReference>
<evidence type="ECO:0000313" key="9">
    <source>
        <dbReference type="Proteomes" id="UP000481858"/>
    </source>
</evidence>
<feature type="transmembrane region" description="Helical" evidence="6">
    <location>
        <begin position="141"/>
        <end position="159"/>
    </location>
</feature>
<keyword evidence="2 6" id="KW-0812">Transmembrane</keyword>
<reference evidence="8 9" key="1">
    <citation type="submission" date="2019-12" db="EMBL/GenBank/DDBJ databases">
        <title>Draft genome sequence of the ascomycete Xylaria multiplex DSM 110363.</title>
        <authorList>
            <person name="Buettner E."/>
            <person name="Kellner H."/>
        </authorList>
    </citation>
    <scope>NUCLEOTIDE SEQUENCE [LARGE SCALE GENOMIC DNA]</scope>
    <source>
        <strain evidence="8 9">DSM 110363</strain>
    </source>
</reference>
<dbReference type="CDD" id="cd17323">
    <property type="entry name" value="MFS_Tpo1_MDR_like"/>
    <property type="match status" value="1"/>
</dbReference>
<evidence type="ECO:0000256" key="1">
    <source>
        <dbReference type="ARBA" id="ARBA00004141"/>
    </source>
</evidence>
<keyword evidence="3 6" id="KW-1133">Transmembrane helix</keyword>
<dbReference type="InterPro" id="IPR020846">
    <property type="entry name" value="MFS_dom"/>
</dbReference>
<dbReference type="InterPro" id="IPR036259">
    <property type="entry name" value="MFS_trans_sf"/>
</dbReference>